<evidence type="ECO:0000313" key="2">
    <source>
        <dbReference type="Proteomes" id="UP000509684"/>
    </source>
</evidence>
<organism evidence="1 2">
    <name type="scientific">Candidatus Accumulibacter cognatus</name>
    <dbReference type="NCBI Taxonomy" id="2954383"/>
    <lineage>
        <taxon>Bacteria</taxon>
        <taxon>Pseudomonadati</taxon>
        <taxon>Pseudomonadota</taxon>
        <taxon>Betaproteobacteria</taxon>
        <taxon>Candidatus Accumulibacter</taxon>
    </lineage>
</organism>
<name>A0A7D5NAY6_9PROT</name>
<dbReference type="InterPro" id="IPR021427">
    <property type="entry name" value="DUF3077"/>
</dbReference>
<proteinExistence type="predicted"/>
<evidence type="ECO:0000313" key="1">
    <source>
        <dbReference type="EMBL" id="QLH50294.1"/>
    </source>
</evidence>
<dbReference type="Pfam" id="PF11275">
    <property type="entry name" value="DUF3077"/>
    <property type="match status" value="1"/>
</dbReference>
<reference evidence="1 2" key="1">
    <citation type="journal article" date="2019" name="Microbiome">
        <title>Annotated bacterial chromosomes from frame-shift-corrected long-read metagenomic data.</title>
        <authorList>
            <person name="Arumugam K."/>
            <person name="Bagci C."/>
            <person name="Bessarab I."/>
            <person name="Beier S."/>
            <person name="Buchfink B."/>
            <person name="Gorska A."/>
            <person name="Qiu G."/>
            <person name="Huson D.H."/>
            <person name="Williams R.B.H."/>
        </authorList>
    </citation>
    <scope>NUCLEOTIDE SEQUENCE [LARGE SCALE GENOMIC DNA]</scope>
    <source>
        <strain evidence="1">SSA1</strain>
    </source>
</reference>
<dbReference type="KEGG" id="acog:HWD57_11235"/>
<dbReference type="Proteomes" id="UP000509684">
    <property type="component" value="Chromosome"/>
</dbReference>
<sequence>MTENTSPLPFFSAAGYPADFFSVANGISNESALEGASMFLDTAISLASNPEELDVNAIFAVRHLAEMAKALVDTVVDSLIEARREADRAIAEGGQ</sequence>
<dbReference type="EMBL" id="CP058708">
    <property type="protein sequence ID" value="QLH50294.1"/>
    <property type="molecule type" value="Genomic_DNA"/>
</dbReference>
<protein>
    <submittedName>
        <fullName evidence="1">DUF3077 domain-containing protein</fullName>
    </submittedName>
</protein>
<dbReference type="AlphaFoldDB" id="A0A7D5NAY6"/>
<accession>A0A7D5NAY6</accession>
<gene>
    <name evidence="1" type="ORF">HWD57_11235</name>
</gene>